<comment type="subcellular location">
    <subcellularLocation>
        <location evidence="1">Cell membrane</location>
        <topology evidence="1">Multi-pass membrane protein</topology>
    </subcellularLocation>
</comment>
<dbReference type="STRING" id="634498.mru_1884"/>
<evidence type="ECO:0000256" key="2">
    <source>
        <dbReference type="ARBA" id="ARBA00022475"/>
    </source>
</evidence>
<dbReference type="PANTHER" id="PTHR33908">
    <property type="entry name" value="MANNOSYLTRANSFERASE YKCB-RELATED"/>
    <property type="match status" value="1"/>
</dbReference>
<dbReference type="Pfam" id="PF13231">
    <property type="entry name" value="PMT_2"/>
    <property type="match status" value="1"/>
</dbReference>
<reference evidence="10 11" key="1">
    <citation type="journal article" date="2010" name="PLoS ONE">
        <title>The genome sequence of the rumen methanogen Methanobrevibacter ruminantium reveals new possibilities for controlling ruminant methane emissions.</title>
        <authorList>
            <person name="Leahy S.C."/>
            <person name="Kelly W.J."/>
            <person name="Altermann E."/>
            <person name="Ronimus R.S."/>
            <person name="Yeoman C.J."/>
            <person name="Pacheco D.M."/>
            <person name="Li D."/>
            <person name="Kong Z."/>
            <person name="McTavish S."/>
            <person name="Sang C."/>
            <person name="Lambie S.C."/>
            <person name="Janssen P.H."/>
            <person name="Dey D."/>
            <person name="Attwood G.T."/>
        </authorList>
    </citation>
    <scope>NUCLEOTIDE SEQUENCE [LARGE SCALE GENOMIC DNA]</scope>
    <source>
        <strain evidence="11">ATCC 35063 / DSM 1093 / JCM 13430 / OCM 146 / M1</strain>
    </source>
</reference>
<keyword evidence="2" id="KW-1003">Cell membrane</keyword>
<keyword evidence="5 8" id="KW-0812">Transmembrane</keyword>
<feature type="transmembrane region" description="Helical" evidence="8">
    <location>
        <begin position="481"/>
        <end position="500"/>
    </location>
</feature>
<dbReference type="Proteomes" id="UP000008680">
    <property type="component" value="Chromosome"/>
</dbReference>
<evidence type="ECO:0000256" key="1">
    <source>
        <dbReference type="ARBA" id="ARBA00004651"/>
    </source>
</evidence>
<dbReference type="AlphaFoldDB" id="D3DZQ6"/>
<dbReference type="GeneID" id="8771554"/>
<evidence type="ECO:0000259" key="9">
    <source>
        <dbReference type="Pfam" id="PF13231"/>
    </source>
</evidence>
<protein>
    <recommendedName>
        <fullName evidence="9">Glycosyltransferase RgtA/B/C/D-like domain-containing protein</fullName>
    </recommendedName>
</protein>
<keyword evidence="11" id="KW-1185">Reference proteome</keyword>
<feature type="transmembrane region" description="Helical" evidence="8">
    <location>
        <begin position="392"/>
        <end position="409"/>
    </location>
</feature>
<feature type="transmembrane region" description="Helical" evidence="8">
    <location>
        <begin position="146"/>
        <end position="162"/>
    </location>
</feature>
<feature type="transmembrane region" description="Helical" evidence="8">
    <location>
        <begin position="421"/>
        <end position="441"/>
    </location>
</feature>
<dbReference type="PATRIC" id="fig|634498.28.peg.1884"/>
<dbReference type="EMBL" id="CP001719">
    <property type="protein sequence ID" value="ADC47734.1"/>
    <property type="molecule type" value="Genomic_DNA"/>
</dbReference>
<keyword evidence="6 8" id="KW-1133">Transmembrane helix</keyword>
<sequence>MMFSNISKDLNIERKDYLCLFLLLVYSAIITVLLINFNESIGIYCSDVYIYLYNSLVFARMGYNNTYLYLSPLDFGLVELHFLFRLGFVNEVSIYAVTGVFSIFGSLGIYVLLKRYFNSLLSLAGGVLFTSFSLNLLWWANGTLDLPAVGLSVWAILFLILAVDESPKYYILSFVFLVLSIFTRYTCLFLIPLFLLYYLSKHDLFGFLDSLISDRKEAFSSLRSFLKTEEFRYLMIALVLALIVAVLFISVILYYGAELSFLEQGSTFASGSKGALDDYAHTTDTLFYFHDFLNFLFSQKVIFQENFIPTLTGASYLAYLILFILIIGISLGIYRFFNKNKSEDKKQFDNVNSSISNLKEFSFKTSHFKTLLYIGLLLSLAIAILGFKINSIITIAFLLIGLVIIFSLLKSKGLDRKDYSVPIFMIGWFLVYFIFFTFLNIKVNRYIITVFPAFIYFVILALNEIIGLLDGKSLKIGDLNLSNIIPIVLIVLCMFSAFSFTSTFEDNLDFNDYKIVADYLIDYDGDYASKDIAVFKQRTFNWWLKDSTIAVTTDQLDFLESSNITYYICDEDLKLENYTKIYNYKDIFLYERVNN</sequence>
<dbReference type="OrthoDB" id="71427at2157"/>
<gene>
    <name evidence="10" type="ordered locus">mru_1884</name>
</gene>
<name>D3DZQ6_METRM</name>
<keyword evidence="3" id="KW-0328">Glycosyltransferase</keyword>
<dbReference type="RefSeq" id="WP_012956682.1">
    <property type="nucleotide sequence ID" value="NC_013790.1"/>
</dbReference>
<evidence type="ECO:0000256" key="3">
    <source>
        <dbReference type="ARBA" id="ARBA00022676"/>
    </source>
</evidence>
<proteinExistence type="predicted"/>
<dbReference type="GO" id="GO:0016763">
    <property type="term" value="F:pentosyltransferase activity"/>
    <property type="evidence" value="ECO:0007669"/>
    <property type="project" value="TreeGrafter"/>
</dbReference>
<dbReference type="GO" id="GO:0008610">
    <property type="term" value="P:lipid biosynthetic process"/>
    <property type="evidence" value="ECO:0007669"/>
    <property type="project" value="UniProtKB-ARBA"/>
</dbReference>
<dbReference type="eggNOG" id="arCOG07791">
    <property type="taxonomic scope" value="Archaea"/>
</dbReference>
<dbReference type="PANTHER" id="PTHR33908:SF11">
    <property type="entry name" value="MEMBRANE PROTEIN"/>
    <property type="match status" value="1"/>
</dbReference>
<accession>D3DZQ6</accession>
<evidence type="ECO:0000256" key="6">
    <source>
        <dbReference type="ARBA" id="ARBA00022989"/>
    </source>
</evidence>
<organism evidence="10 11">
    <name type="scientific">Methanobrevibacter ruminantium (strain ATCC 35063 / DSM 1093 / JCM 13430 / OCM 146 / M1)</name>
    <name type="common">Methanobacterium ruminantium</name>
    <dbReference type="NCBI Taxonomy" id="634498"/>
    <lineage>
        <taxon>Archaea</taxon>
        <taxon>Methanobacteriati</taxon>
        <taxon>Methanobacteriota</taxon>
        <taxon>Methanomada group</taxon>
        <taxon>Methanobacteria</taxon>
        <taxon>Methanobacteriales</taxon>
        <taxon>Methanobacteriaceae</taxon>
        <taxon>Methanobrevibacter</taxon>
    </lineage>
</organism>
<dbReference type="InterPro" id="IPR038731">
    <property type="entry name" value="RgtA/B/C-like"/>
</dbReference>
<evidence type="ECO:0000256" key="8">
    <source>
        <dbReference type="SAM" id="Phobius"/>
    </source>
</evidence>
<feature type="transmembrane region" description="Helical" evidence="8">
    <location>
        <begin position="368"/>
        <end position="386"/>
    </location>
</feature>
<evidence type="ECO:0000313" key="10">
    <source>
        <dbReference type="EMBL" id="ADC47734.1"/>
    </source>
</evidence>
<feature type="transmembrane region" description="Helical" evidence="8">
    <location>
        <begin position="316"/>
        <end position="337"/>
    </location>
</feature>
<evidence type="ECO:0000256" key="7">
    <source>
        <dbReference type="ARBA" id="ARBA00023136"/>
    </source>
</evidence>
<dbReference type="HOGENOM" id="CLU_021784_0_0_2"/>
<dbReference type="GO" id="GO:0005886">
    <property type="term" value="C:plasma membrane"/>
    <property type="evidence" value="ECO:0007669"/>
    <property type="project" value="UniProtKB-SubCell"/>
</dbReference>
<feature type="domain" description="Glycosyltransferase RgtA/B/C/D-like" evidence="9">
    <location>
        <begin position="82"/>
        <end position="201"/>
    </location>
</feature>
<keyword evidence="4" id="KW-0808">Transferase</keyword>
<dbReference type="KEGG" id="mru:mru_1884"/>
<keyword evidence="7 8" id="KW-0472">Membrane</keyword>
<evidence type="ECO:0000256" key="4">
    <source>
        <dbReference type="ARBA" id="ARBA00022679"/>
    </source>
</evidence>
<feature type="transmembrane region" description="Helical" evidence="8">
    <location>
        <begin position="447"/>
        <end position="469"/>
    </location>
</feature>
<feature type="transmembrane region" description="Helical" evidence="8">
    <location>
        <begin position="120"/>
        <end position="140"/>
    </location>
</feature>
<feature type="transmembrane region" description="Helical" evidence="8">
    <location>
        <begin position="17"/>
        <end position="35"/>
    </location>
</feature>
<feature type="transmembrane region" description="Helical" evidence="8">
    <location>
        <begin position="233"/>
        <end position="257"/>
    </location>
</feature>
<evidence type="ECO:0000256" key="5">
    <source>
        <dbReference type="ARBA" id="ARBA00022692"/>
    </source>
</evidence>
<dbReference type="InterPro" id="IPR050297">
    <property type="entry name" value="LipidA_mod_glycosyltrf_83"/>
</dbReference>
<evidence type="ECO:0000313" key="11">
    <source>
        <dbReference type="Proteomes" id="UP000008680"/>
    </source>
</evidence>
<feature type="transmembrane region" description="Helical" evidence="8">
    <location>
        <begin position="94"/>
        <end position="113"/>
    </location>
</feature>